<evidence type="ECO:0000256" key="7">
    <source>
        <dbReference type="ARBA" id="ARBA00022723"/>
    </source>
</evidence>
<dbReference type="GO" id="GO:0008270">
    <property type="term" value="F:zinc ion binding"/>
    <property type="evidence" value="ECO:0007669"/>
    <property type="project" value="UniProtKB-KW"/>
</dbReference>
<keyword evidence="5" id="KW-0808">Transferase</keyword>
<dbReference type="InterPro" id="IPR001841">
    <property type="entry name" value="Znf_RING"/>
</dbReference>
<evidence type="ECO:0000256" key="3">
    <source>
        <dbReference type="ARBA" id="ARBA00004906"/>
    </source>
</evidence>
<protein>
    <recommendedName>
        <fullName evidence="4">RING-type E3 ubiquitin transferase</fullName>
        <ecNumber evidence="4">2.3.2.27</ecNumber>
    </recommendedName>
</protein>
<dbReference type="GO" id="GO:0016020">
    <property type="term" value="C:membrane"/>
    <property type="evidence" value="ECO:0007669"/>
    <property type="project" value="UniProtKB-SubCell"/>
</dbReference>
<evidence type="ECO:0000256" key="10">
    <source>
        <dbReference type="ARBA" id="ARBA00022833"/>
    </source>
</evidence>
<keyword evidence="9" id="KW-0833">Ubl conjugation pathway</keyword>
<sequence>MSVTDSQHSEEHHNLQVLHPYHFSLSVPISMNPPSYHRSLLQEDAGDRTFRSPAAASFTTTSPFDSSLVLTILILLTVLFFMVFFSLYIRRFSNTTSSVESDVGRRAIPSRLLIKRDGADASTVESLPNVQFGRDSGILSECSICLSEFEERETLKVIPYCGHGFHPVCIETWLASHISCPLCRSAQLFPAVDEVRAGTGKMSDGCDST</sequence>
<comment type="subcellular location">
    <subcellularLocation>
        <location evidence="2">Membrane</location>
        <topology evidence="2">Single-pass membrane protein</topology>
    </subcellularLocation>
</comment>
<evidence type="ECO:0000256" key="14">
    <source>
        <dbReference type="PROSITE-ProRule" id="PRU00175"/>
    </source>
</evidence>
<evidence type="ECO:0000313" key="17">
    <source>
        <dbReference type="EMBL" id="KAD4384270.1"/>
    </source>
</evidence>
<proteinExistence type="inferred from homology"/>
<feature type="domain" description="RING-type" evidence="16">
    <location>
        <begin position="142"/>
        <end position="184"/>
    </location>
</feature>
<evidence type="ECO:0000256" key="2">
    <source>
        <dbReference type="ARBA" id="ARBA00004167"/>
    </source>
</evidence>
<keyword evidence="11 15" id="KW-1133">Transmembrane helix</keyword>
<gene>
    <name evidence="17" type="ORF">E3N88_24438</name>
</gene>
<dbReference type="GO" id="GO:0016567">
    <property type="term" value="P:protein ubiquitination"/>
    <property type="evidence" value="ECO:0007669"/>
    <property type="project" value="InterPro"/>
</dbReference>
<organism evidence="17 18">
    <name type="scientific">Mikania micrantha</name>
    <name type="common">bitter vine</name>
    <dbReference type="NCBI Taxonomy" id="192012"/>
    <lineage>
        <taxon>Eukaryota</taxon>
        <taxon>Viridiplantae</taxon>
        <taxon>Streptophyta</taxon>
        <taxon>Embryophyta</taxon>
        <taxon>Tracheophyta</taxon>
        <taxon>Spermatophyta</taxon>
        <taxon>Magnoliopsida</taxon>
        <taxon>eudicotyledons</taxon>
        <taxon>Gunneridae</taxon>
        <taxon>Pentapetalae</taxon>
        <taxon>asterids</taxon>
        <taxon>campanulids</taxon>
        <taxon>Asterales</taxon>
        <taxon>Asteraceae</taxon>
        <taxon>Asteroideae</taxon>
        <taxon>Heliantheae alliance</taxon>
        <taxon>Eupatorieae</taxon>
        <taxon>Mikania</taxon>
    </lineage>
</organism>
<dbReference type="Pfam" id="PF13639">
    <property type="entry name" value="zf-RING_2"/>
    <property type="match status" value="1"/>
</dbReference>
<keyword evidence="7" id="KW-0479">Metal-binding</keyword>
<dbReference type="EMBL" id="SZYD01000013">
    <property type="protein sequence ID" value="KAD4384270.1"/>
    <property type="molecule type" value="Genomic_DNA"/>
</dbReference>
<name>A0A5N6N3K1_9ASTR</name>
<evidence type="ECO:0000256" key="12">
    <source>
        <dbReference type="ARBA" id="ARBA00023136"/>
    </source>
</evidence>
<keyword evidence="8 14" id="KW-0863">Zinc-finger</keyword>
<evidence type="ECO:0000256" key="8">
    <source>
        <dbReference type="ARBA" id="ARBA00022771"/>
    </source>
</evidence>
<dbReference type="SMART" id="SM00184">
    <property type="entry name" value="RING"/>
    <property type="match status" value="1"/>
</dbReference>
<evidence type="ECO:0000313" key="18">
    <source>
        <dbReference type="Proteomes" id="UP000326396"/>
    </source>
</evidence>
<evidence type="ECO:0000256" key="11">
    <source>
        <dbReference type="ARBA" id="ARBA00022989"/>
    </source>
</evidence>
<keyword evidence="10" id="KW-0862">Zinc</keyword>
<comment type="caution">
    <text evidence="17">The sequence shown here is derived from an EMBL/GenBank/DDBJ whole genome shotgun (WGS) entry which is preliminary data.</text>
</comment>
<dbReference type="OrthoDB" id="8062037at2759"/>
<evidence type="ECO:0000259" key="16">
    <source>
        <dbReference type="PROSITE" id="PS50089"/>
    </source>
</evidence>
<comment type="similarity">
    <text evidence="13">Belongs to the RING-type zinc finger family. ATL subfamily.</text>
</comment>
<dbReference type="PANTHER" id="PTHR46913:SF1">
    <property type="entry name" value="RING-H2 FINGER PROTEIN ATL16"/>
    <property type="match status" value="1"/>
</dbReference>
<keyword evidence="12 15" id="KW-0472">Membrane</keyword>
<dbReference type="GO" id="GO:0061630">
    <property type="term" value="F:ubiquitin protein ligase activity"/>
    <property type="evidence" value="ECO:0007669"/>
    <property type="project" value="UniProtKB-EC"/>
</dbReference>
<accession>A0A5N6N3K1</accession>
<evidence type="ECO:0000256" key="4">
    <source>
        <dbReference type="ARBA" id="ARBA00012483"/>
    </source>
</evidence>
<evidence type="ECO:0000256" key="13">
    <source>
        <dbReference type="ARBA" id="ARBA00024209"/>
    </source>
</evidence>
<dbReference type="Gene3D" id="3.30.40.10">
    <property type="entry name" value="Zinc/RING finger domain, C3HC4 (zinc finger)"/>
    <property type="match status" value="1"/>
</dbReference>
<keyword evidence="18" id="KW-1185">Reference proteome</keyword>
<dbReference type="InterPro" id="IPR044600">
    <property type="entry name" value="ATL1/ATL16-like"/>
</dbReference>
<comment type="catalytic activity">
    <reaction evidence="1">
        <text>S-ubiquitinyl-[E2 ubiquitin-conjugating enzyme]-L-cysteine + [acceptor protein]-L-lysine = [E2 ubiquitin-conjugating enzyme]-L-cysteine + N(6)-ubiquitinyl-[acceptor protein]-L-lysine.</text>
        <dbReference type="EC" id="2.3.2.27"/>
    </reaction>
</comment>
<evidence type="ECO:0000256" key="5">
    <source>
        <dbReference type="ARBA" id="ARBA00022679"/>
    </source>
</evidence>
<dbReference type="CDD" id="cd16461">
    <property type="entry name" value="RING-H2_EL5-like"/>
    <property type="match status" value="1"/>
</dbReference>
<evidence type="ECO:0000256" key="9">
    <source>
        <dbReference type="ARBA" id="ARBA00022786"/>
    </source>
</evidence>
<evidence type="ECO:0000256" key="15">
    <source>
        <dbReference type="SAM" id="Phobius"/>
    </source>
</evidence>
<evidence type="ECO:0000256" key="6">
    <source>
        <dbReference type="ARBA" id="ARBA00022692"/>
    </source>
</evidence>
<keyword evidence="6 15" id="KW-0812">Transmembrane</keyword>
<dbReference type="EC" id="2.3.2.27" evidence="4"/>
<dbReference type="AlphaFoldDB" id="A0A5N6N3K1"/>
<evidence type="ECO:0000256" key="1">
    <source>
        <dbReference type="ARBA" id="ARBA00000900"/>
    </source>
</evidence>
<dbReference type="InterPro" id="IPR013083">
    <property type="entry name" value="Znf_RING/FYVE/PHD"/>
</dbReference>
<dbReference type="Proteomes" id="UP000326396">
    <property type="component" value="Linkage Group LG3"/>
</dbReference>
<dbReference type="PANTHER" id="PTHR46913">
    <property type="entry name" value="RING-H2 FINGER PROTEIN ATL16"/>
    <property type="match status" value="1"/>
</dbReference>
<dbReference type="PROSITE" id="PS50089">
    <property type="entry name" value="ZF_RING_2"/>
    <property type="match status" value="1"/>
</dbReference>
<comment type="pathway">
    <text evidence="3">Protein modification; protein ubiquitination.</text>
</comment>
<dbReference type="SUPFAM" id="SSF57850">
    <property type="entry name" value="RING/U-box"/>
    <property type="match status" value="1"/>
</dbReference>
<feature type="transmembrane region" description="Helical" evidence="15">
    <location>
        <begin position="68"/>
        <end position="89"/>
    </location>
</feature>
<reference evidence="17 18" key="1">
    <citation type="submission" date="2019-05" db="EMBL/GenBank/DDBJ databases">
        <title>Mikania micrantha, genome provides insights into the molecular mechanism of rapid growth.</title>
        <authorList>
            <person name="Liu B."/>
        </authorList>
    </citation>
    <scope>NUCLEOTIDE SEQUENCE [LARGE SCALE GENOMIC DNA]</scope>
    <source>
        <strain evidence="17">NLD-2019</strain>
        <tissue evidence="17">Leaf</tissue>
    </source>
</reference>